<dbReference type="Proteomes" id="UP000095008">
    <property type="component" value="Unassembled WGS sequence"/>
</dbReference>
<dbReference type="eggNOG" id="COG3215">
    <property type="taxonomic scope" value="Bacteria"/>
</dbReference>
<dbReference type="STRING" id="930.GCA_002079865_03052"/>
<dbReference type="RefSeq" id="WP_010640182.1">
    <property type="nucleotide sequence ID" value="NZ_JAAVXF010000196.1"/>
</dbReference>
<reference evidence="3 4" key="1">
    <citation type="journal article" date="2016" name="Int. J. Mol. Sci.">
        <title>Comparative genomics of the extreme acidophile Acidithiobacillus thiooxidans reveals intraspecific divergence and niche adaptation.</title>
        <authorList>
            <person name="Zhang X."/>
            <person name="Feng X."/>
            <person name="Tao J."/>
            <person name="Ma L."/>
            <person name="Xiao Y."/>
            <person name="Liang Y."/>
            <person name="Liu X."/>
            <person name="Yin H."/>
        </authorList>
    </citation>
    <scope>NUCLEOTIDE SEQUENCE [LARGE SCALE GENOMIC DNA]</scope>
    <source>
        <strain evidence="3 4">A02</strain>
        <strain evidence="2">DXS-W</strain>
    </source>
</reference>
<dbReference type="GO" id="GO:0035438">
    <property type="term" value="F:cyclic-di-GMP binding"/>
    <property type="evidence" value="ECO:0007669"/>
    <property type="project" value="InterPro"/>
</dbReference>
<evidence type="ECO:0000313" key="2">
    <source>
        <dbReference type="EMBL" id="OCX74524.1"/>
    </source>
</evidence>
<name>A0A1C2IIZ1_ACITH</name>
<organism evidence="3 4">
    <name type="scientific">Acidithiobacillus thiooxidans</name>
    <name type="common">Thiobacillus thiooxidans</name>
    <dbReference type="NCBI Taxonomy" id="930"/>
    <lineage>
        <taxon>Bacteria</taxon>
        <taxon>Pseudomonadati</taxon>
        <taxon>Pseudomonadota</taxon>
        <taxon>Acidithiobacillia</taxon>
        <taxon>Acidithiobacillales</taxon>
        <taxon>Acidithiobacillaceae</taxon>
        <taxon>Acidithiobacillus</taxon>
    </lineage>
</organism>
<dbReference type="Gene3D" id="2.40.10.220">
    <property type="entry name" value="predicted glycosyltransferase like domains"/>
    <property type="match status" value="1"/>
</dbReference>
<dbReference type="Proteomes" id="UP000094893">
    <property type="component" value="Unassembled WGS sequence"/>
</dbReference>
<dbReference type="EMBL" id="LWSA01000031">
    <property type="protein sequence ID" value="OCX75921.1"/>
    <property type="molecule type" value="Genomic_DNA"/>
</dbReference>
<dbReference type="OrthoDB" id="5296136at2"/>
<feature type="domain" description="PilZ" evidence="1">
    <location>
        <begin position="15"/>
        <end position="106"/>
    </location>
</feature>
<dbReference type="InterPro" id="IPR009875">
    <property type="entry name" value="PilZ_domain"/>
</dbReference>
<protein>
    <submittedName>
        <fullName evidence="3">Pilus assembly protein PilZ</fullName>
    </submittedName>
</protein>
<proteinExistence type="predicted"/>
<keyword evidence="5" id="KW-1185">Reference proteome</keyword>
<dbReference type="EMBL" id="LWRY01000037">
    <property type="protein sequence ID" value="OCX74524.1"/>
    <property type="molecule type" value="Genomic_DNA"/>
</dbReference>
<dbReference type="Pfam" id="PF07238">
    <property type="entry name" value="PilZ"/>
    <property type="match status" value="1"/>
</dbReference>
<evidence type="ECO:0000313" key="5">
    <source>
        <dbReference type="Proteomes" id="UP000095008"/>
    </source>
</evidence>
<gene>
    <name evidence="2" type="ORF">A6M23_06065</name>
    <name evidence="3" type="ORF">A6P07_03280</name>
</gene>
<comment type="caution">
    <text evidence="3">The sequence shown here is derived from an EMBL/GenBank/DDBJ whole genome shotgun (WGS) entry which is preliminary data.</text>
</comment>
<evidence type="ECO:0000313" key="3">
    <source>
        <dbReference type="EMBL" id="OCX75921.1"/>
    </source>
</evidence>
<accession>A0A1C2IIZ1</accession>
<evidence type="ECO:0000259" key="1">
    <source>
        <dbReference type="Pfam" id="PF07238"/>
    </source>
</evidence>
<sequence length="120" mass="12789">MEFKTEPKPGGAATALSVVLRDPQAVQRCFMSAIKGGGLLVETPNLLPMGTEVLLMITLPDSQPRAPVMGKVIWVTPVENRDGRPPAIGVQFQNDRSGVLTRIQNALSGLPTHGDAVLSF</sequence>
<evidence type="ECO:0000313" key="4">
    <source>
        <dbReference type="Proteomes" id="UP000094893"/>
    </source>
</evidence>
<dbReference type="AlphaFoldDB" id="A0A1C2IIZ1"/>